<evidence type="ECO:0000256" key="1">
    <source>
        <dbReference type="SAM" id="Phobius"/>
    </source>
</evidence>
<organism evidence="2 4">
    <name type="scientific">Citrobacter werkmanii</name>
    <dbReference type="NCBI Taxonomy" id="67827"/>
    <lineage>
        <taxon>Bacteria</taxon>
        <taxon>Pseudomonadati</taxon>
        <taxon>Pseudomonadota</taxon>
        <taxon>Gammaproteobacteria</taxon>
        <taxon>Enterobacterales</taxon>
        <taxon>Enterobacteriaceae</taxon>
        <taxon>Citrobacter</taxon>
        <taxon>Citrobacter freundii complex</taxon>
    </lineage>
</organism>
<dbReference type="Proteomes" id="UP000834503">
    <property type="component" value="Unassembled WGS sequence"/>
</dbReference>
<evidence type="ECO:0000313" key="4">
    <source>
        <dbReference type="Proteomes" id="UP000834503"/>
    </source>
</evidence>
<keyword evidence="2" id="KW-0808">Transferase</keyword>
<dbReference type="RefSeq" id="WP_239176167.1">
    <property type="nucleotide sequence ID" value="NZ_CAHPQT010000040.1"/>
</dbReference>
<dbReference type="AlphaFoldDB" id="A0A9N8CX29"/>
<keyword evidence="1" id="KW-0472">Membrane</keyword>
<dbReference type="Proteomes" id="UP000837205">
    <property type="component" value="Unassembled WGS sequence"/>
</dbReference>
<evidence type="ECO:0000313" key="3">
    <source>
        <dbReference type="EMBL" id="CAC9169202.1"/>
    </source>
</evidence>
<evidence type="ECO:0000313" key="5">
    <source>
        <dbReference type="Proteomes" id="UP000837205"/>
    </source>
</evidence>
<feature type="transmembrane region" description="Helical" evidence="1">
    <location>
        <begin position="81"/>
        <end position="103"/>
    </location>
</feature>
<evidence type="ECO:0000313" key="2">
    <source>
        <dbReference type="EMBL" id="CAB5587459.1"/>
    </source>
</evidence>
<dbReference type="GO" id="GO:0016740">
    <property type="term" value="F:transferase activity"/>
    <property type="evidence" value="ECO:0007669"/>
    <property type="project" value="UniProtKB-KW"/>
</dbReference>
<sequence>MQYSFVAIIISLASMVLAALIYKSKGYRAIYYASLILLAQCISLFLCLFWLGCYYFTGEGVNDAVIYTLTRSLYGADFKDYVAPFVVAVLLIGLLLFLSWRFMQGKNVQKERKHYASITAVLLTFFAVGISPALLQFTNYSKPPAEVDGSDFSRYYITPDTRINNPKYNLVYIYAESR</sequence>
<dbReference type="EMBL" id="CAHPQX010000023">
    <property type="protein sequence ID" value="CAB5587459.1"/>
    <property type="molecule type" value="Genomic_DNA"/>
</dbReference>
<proteinExistence type="predicted"/>
<keyword evidence="5" id="KW-1185">Reference proteome</keyword>
<feature type="transmembrane region" description="Helical" evidence="1">
    <location>
        <begin position="6"/>
        <end position="22"/>
    </location>
</feature>
<dbReference type="EMBL" id="CAIIUA010000001">
    <property type="protein sequence ID" value="CAC9169202.1"/>
    <property type="molecule type" value="Genomic_DNA"/>
</dbReference>
<keyword evidence="1" id="KW-0812">Transmembrane</keyword>
<accession>A0A9N8CX29</accession>
<protein>
    <submittedName>
        <fullName evidence="2">Phosphoglycerol transferase I</fullName>
    </submittedName>
</protein>
<gene>
    <name evidence="2" type="ORF">GHA_04353</name>
    <name evidence="3" type="ORF">TML_00535</name>
</gene>
<feature type="transmembrane region" description="Helical" evidence="1">
    <location>
        <begin position="29"/>
        <end position="51"/>
    </location>
</feature>
<comment type="caution">
    <text evidence="2">The sequence shown here is derived from an EMBL/GenBank/DDBJ whole genome shotgun (WGS) entry which is preliminary data.</text>
</comment>
<keyword evidence="1" id="KW-1133">Transmembrane helix</keyword>
<feature type="transmembrane region" description="Helical" evidence="1">
    <location>
        <begin position="115"/>
        <end position="135"/>
    </location>
</feature>
<name>A0A9N8CX29_9ENTR</name>
<reference evidence="2" key="1">
    <citation type="submission" date="2020-05" db="EMBL/GenBank/DDBJ databases">
        <authorList>
            <person name="Delgado-Blas J."/>
        </authorList>
    </citation>
    <scope>NUCLEOTIDE SEQUENCE</scope>
    <source>
        <strain evidence="2">BB1459</strain>
        <strain evidence="3">BB1480</strain>
    </source>
</reference>